<dbReference type="InterPro" id="IPR035996">
    <property type="entry name" value="4pyrrol_Methylase_sf"/>
</dbReference>
<keyword evidence="7" id="KW-0627">Porphyrin biosynthesis</keyword>
<evidence type="ECO:0000256" key="6">
    <source>
        <dbReference type="ARBA" id="ARBA00022691"/>
    </source>
</evidence>
<evidence type="ECO:0000256" key="1">
    <source>
        <dbReference type="ARBA" id="ARBA00004953"/>
    </source>
</evidence>
<dbReference type="NCBIfam" id="NF004790">
    <property type="entry name" value="PRK06136.1"/>
    <property type="match status" value="1"/>
</dbReference>
<dbReference type="Pfam" id="PF00590">
    <property type="entry name" value="TP_methylase"/>
    <property type="match status" value="1"/>
</dbReference>
<dbReference type="Proteomes" id="UP001630969">
    <property type="component" value="Unassembled WGS sequence"/>
</dbReference>
<dbReference type="PANTHER" id="PTHR45790:SF3">
    <property type="entry name" value="S-ADENOSYL-L-METHIONINE-DEPENDENT UROPORPHYRINOGEN III METHYLTRANSFERASE, CHLOROPLASTIC"/>
    <property type="match status" value="1"/>
</dbReference>
<evidence type="ECO:0000313" key="12">
    <source>
        <dbReference type="EMBL" id="MFM4892593.1"/>
    </source>
</evidence>
<dbReference type="RefSeq" id="WP_408788949.1">
    <property type="nucleotide sequence ID" value="NZ_JBGXBU010000001.1"/>
</dbReference>
<dbReference type="CDD" id="cd11642">
    <property type="entry name" value="SUMT"/>
    <property type="match status" value="1"/>
</dbReference>
<dbReference type="PANTHER" id="PTHR45790">
    <property type="entry name" value="SIROHEME SYNTHASE-RELATED"/>
    <property type="match status" value="1"/>
</dbReference>
<feature type="domain" description="Tetrapyrrole methylase" evidence="11">
    <location>
        <begin position="43"/>
        <end position="250"/>
    </location>
</feature>
<dbReference type="GO" id="GO:0004851">
    <property type="term" value="F:uroporphyrin-III C-methyltransferase activity"/>
    <property type="evidence" value="ECO:0007669"/>
    <property type="project" value="UniProtKB-EC"/>
</dbReference>
<comment type="caution">
    <text evidence="12">The sequence shown here is derived from an EMBL/GenBank/DDBJ whole genome shotgun (WGS) entry which is preliminary data.</text>
</comment>
<keyword evidence="13" id="KW-1185">Reference proteome</keyword>
<sequence length="291" mass="30094">MMKHEHSSQGAPWRPEGKGQGDQGSALFGAARREGSAMAQCHISLVGAGPGPLELLTLRALRRIEAAEAVVYDRLVGAEILARIPVGAARFDVGKRCGEPSPSQQEINALLLALARTGKRVVRLKGGDPLIFGRGGEEALHLARHGFEAELVPGITAALGCAASSAIPLTQRGLARSVTLLTGHLQGGEQFGGWGALVAAGHTLVCYMGLEQAARIEAGLRGAGADAALPVALIVAGCSERERVVRCQLDGLSRAALALEGETPVLIILGQVVALRDELKGLLGALASRVA</sequence>
<dbReference type="SUPFAM" id="SSF53790">
    <property type="entry name" value="Tetrapyrrole methylase"/>
    <property type="match status" value="1"/>
</dbReference>
<gene>
    <name evidence="12" type="primary">cobA</name>
    <name evidence="12" type="ORF">ACEUDJ_06845</name>
</gene>
<evidence type="ECO:0000259" key="11">
    <source>
        <dbReference type="Pfam" id="PF00590"/>
    </source>
</evidence>
<dbReference type="EMBL" id="JBGXBU010000001">
    <property type="protein sequence ID" value="MFM4892593.1"/>
    <property type="molecule type" value="Genomic_DNA"/>
</dbReference>
<dbReference type="InterPro" id="IPR050161">
    <property type="entry name" value="Siro_Cobalamin_biosynth"/>
</dbReference>
<accession>A0ABW9GRL0</accession>
<dbReference type="InterPro" id="IPR003043">
    <property type="entry name" value="Uropor_MeTrfase_CS"/>
</dbReference>
<comment type="similarity">
    <text evidence="2 9">Belongs to the precorrin methyltransferase family.</text>
</comment>
<evidence type="ECO:0000256" key="9">
    <source>
        <dbReference type="RuleBase" id="RU003960"/>
    </source>
</evidence>
<evidence type="ECO:0000256" key="8">
    <source>
        <dbReference type="ARBA" id="ARBA00025705"/>
    </source>
</evidence>
<dbReference type="InterPro" id="IPR006366">
    <property type="entry name" value="CobA/CysG_C"/>
</dbReference>
<evidence type="ECO:0000256" key="4">
    <source>
        <dbReference type="ARBA" id="ARBA00022603"/>
    </source>
</evidence>
<keyword evidence="5 9" id="KW-0808">Transferase</keyword>
<evidence type="ECO:0000313" key="13">
    <source>
        <dbReference type="Proteomes" id="UP001630969"/>
    </source>
</evidence>
<protein>
    <recommendedName>
        <fullName evidence="3">uroporphyrinogen-III C-methyltransferase</fullName>
        <ecNumber evidence="3">2.1.1.107</ecNumber>
    </recommendedName>
</protein>
<organism evidence="12 13">
    <name type="scientific">Aeromonas bivalvium</name>
    <dbReference type="NCBI Taxonomy" id="440079"/>
    <lineage>
        <taxon>Bacteria</taxon>
        <taxon>Pseudomonadati</taxon>
        <taxon>Pseudomonadota</taxon>
        <taxon>Gammaproteobacteria</taxon>
        <taxon>Aeromonadales</taxon>
        <taxon>Aeromonadaceae</taxon>
        <taxon>Aeromonas</taxon>
    </lineage>
</organism>
<dbReference type="InterPro" id="IPR014777">
    <property type="entry name" value="4pyrrole_Mease_sub1"/>
</dbReference>
<comment type="pathway">
    <text evidence="8">Porphyrin-containing compound metabolism; siroheme biosynthesis; precorrin-2 from uroporphyrinogen III: step 1/1.</text>
</comment>
<dbReference type="GeneID" id="97219802"/>
<evidence type="ECO:0000256" key="2">
    <source>
        <dbReference type="ARBA" id="ARBA00005879"/>
    </source>
</evidence>
<dbReference type="EC" id="2.1.1.107" evidence="3"/>
<dbReference type="Gene3D" id="3.30.950.10">
    <property type="entry name" value="Methyltransferase, Cobalt-precorrin-4 Transmethylase, Domain 2"/>
    <property type="match status" value="1"/>
</dbReference>
<evidence type="ECO:0000256" key="5">
    <source>
        <dbReference type="ARBA" id="ARBA00022679"/>
    </source>
</evidence>
<feature type="region of interest" description="Disordered" evidence="10">
    <location>
        <begin position="1"/>
        <end position="26"/>
    </location>
</feature>
<dbReference type="GO" id="GO:0032259">
    <property type="term" value="P:methylation"/>
    <property type="evidence" value="ECO:0007669"/>
    <property type="project" value="UniProtKB-KW"/>
</dbReference>
<evidence type="ECO:0000256" key="3">
    <source>
        <dbReference type="ARBA" id="ARBA00012162"/>
    </source>
</evidence>
<keyword evidence="6" id="KW-0949">S-adenosyl-L-methionine</keyword>
<dbReference type="PROSITE" id="PS00839">
    <property type="entry name" value="SUMT_1"/>
    <property type="match status" value="1"/>
</dbReference>
<name>A0ABW9GRL0_9GAMM</name>
<keyword evidence="4 9" id="KW-0489">Methyltransferase</keyword>
<dbReference type="Gene3D" id="3.40.1010.10">
    <property type="entry name" value="Cobalt-precorrin-4 Transmethylase, Domain 1"/>
    <property type="match status" value="1"/>
</dbReference>
<dbReference type="PROSITE" id="PS00840">
    <property type="entry name" value="SUMT_2"/>
    <property type="match status" value="1"/>
</dbReference>
<dbReference type="NCBIfam" id="TIGR01469">
    <property type="entry name" value="cobA_cysG_Cterm"/>
    <property type="match status" value="1"/>
</dbReference>
<proteinExistence type="inferred from homology"/>
<evidence type="ECO:0000256" key="7">
    <source>
        <dbReference type="ARBA" id="ARBA00023244"/>
    </source>
</evidence>
<evidence type="ECO:0000256" key="10">
    <source>
        <dbReference type="SAM" id="MobiDB-lite"/>
    </source>
</evidence>
<reference evidence="12 13" key="1">
    <citation type="submission" date="2024-09" db="EMBL/GenBank/DDBJ databases">
        <title>Aeromonas strains Genome sequencing and assembly.</title>
        <authorList>
            <person name="Hu X."/>
            <person name="Tang B."/>
        </authorList>
    </citation>
    <scope>NUCLEOTIDE SEQUENCE [LARGE SCALE GENOMIC DNA]</scope>
    <source>
        <strain evidence="12 13">NB23SCDHY001</strain>
    </source>
</reference>
<comment type="pathway">
    <text evidence="1">Cofactor biosynthesis; adenosylcobalamin biosynthesis.</text>
</comment>
<dbReference type="InterPro" id="IPR000878">
    <property type="entry name" value="4pyrrol_Mease"/>
</dbReference>
<dbReference type="InterPro" id="IPR014776">
    <property type="entry name" value="4pyrrole_Mease_sub2"/>
</dbReference>